<evidence type="ECO:0000313" key="3">
    <source>
        <dbReference type="Proteomes" id="UP000183760"/>
    </source>
</evidence>
<gene>
    <name evidence="1" type="ORF">MFU01_19380</name>
    <name evidence="2" type="ORF">SAMN05443572_104475</name>
</gene>
<dbReference type="AlphaFoldDB" id="A0A511SYB3"/>
<keyword evidence="3" id="KW-1185">Reference proteome</keyword>
<accession>A0A511SYB3</accession>
<organism evidence="1 4">
    <name type="scientific">Myxococcus fulvus</name>
    <dbReference type="NCBI Taxonomy" id="33"/>
    <lineage>
        <taxon>Bacteria</taxon>
        <taxon>Pseudomonadati</taxon>
        <taxon>Myxococcota</taxon>
        <taxon>Myxococcia</taxon>
        <taxon>Myxococcales</taxon>
        <taxon>Cystobacterineae</taxon>
        <taxon>Myxococcaceae</taxon>
        <taxon>Myxococcus</taxon>
    </lineage>
</organism>
<evidence type="ECO:0000313" key="2">
    <source>
        <dbReference type="EMBL" id="SEU03295.1"/>
    </source>
</evidence>
<evidence type="ECO:0000313" key="1">
    <source>
        <dbReference type="EMBL" id="GEN06901.1"/>
    </source>
</evidence>
<dbReference type="STRING" id="1334629.MFUL124B02_38785"/>
<dbReference type="EMBL" id="BJXR01000018">
    <property type="protein sequence ID" value="GEN06901.1"/>
    <property type="molecule type" value="Genomic_DNA"/>
</dbReference>
<dbReference type="Proteomes" id="UP000321514">
    <property type="component" value="Unassembled WGS sequence"/>
</dbReference>
<reference evidence="1 4" key="2">
    <citation type="submission" date="2019-07" db="EMBL/GenBank/DDBJ databases">
        <title>Whole genome shotgun sequence of Myxococcus fulvus NBRC 100333.</title>
        <authorList>
            <person name="Hosoyama A."/>
            <person name="Uohara A."/>
            <person name="Ohji S."/>
            <person name="Ichikawa N."/>
        </authorList>
    </citation>
    <scope>NUCLEOTIDE SEQUENCE [LARGE SCALE GENOMIC DNA]</scope>
    <source>
        <strain evidence="1 4">NBRC 100333</strain>
    </source>
</reference>
<evidence type="ECO:0000313" key="4">
    <source>
        <dbReference type="Proteomes" id="UP000321514"/>
    </source>
</evidence>
<dbReference type="Proteomes" id="UP000183760">
    <property type="component" value="Unassembled WGS sequence"/>
</dbReference>
<dbReference type="EMBL" id="FOIB01000004">
    <property type="protein sequence ID" value="SEU03295.1"/>
    <property type="molecule type" value="Genomic_DNA"/>
</dbReference>
<sequence length="217" mass="23854">MEVAFKEEPEALALERAGPRLERTFQVARQLRGAYRHADQWASVLQYATGEVRGGVSYGLTVPDVLADLTGRMVAWASHREPASCLSSDGEQPALLAGDTLRDEQGRLLLLTVPSAPTTPDGEVLLPPGLVPELKVHWELADCEVKQGERTRGARLRFEGPRGRDSAPVTVSVGETKQLLLKGLRYEVRVARARADASDRCGQAVFTLFREGLRERL</sequence>
<name>A0A511SYB3_MYXFU</name>
<protein>
    <submittedName>
        <fullName evidence="1">Uncharacterized protein</fullName>
    </submittedName>
</protein>
<comment type="caution">
    <text evidence="1">The sequence shown here is derived from an EMBL/GenBank/DDBJ whole genome shotgun (WGS) entry which is preliminary data.</text>
</comment>
<proteinExistence type="predicted"/>
<reference evidence="2 3" key="1">
    <citation type="submission" date="2016-10" db="EMBL/GenBank/DDBJ databases">
        <authorList>
            <person name="Varghese N."/>
            <person name="Submissions S."/>
        </authorList>
    </citation>
    <scope>NUCLEOTIDE SEQUENCE [LARGE SCALE GENOMIC DNA]</scope>
    <source>
        <strain evidence="2 3">DSM 16525</strain>
    </source>
</reference>